<sequence length="51" mass="5854">MKDKIKDFGEFNGWRGCMGLYFNTKTLRTVKKYGITSATTLQDAYNILSNI</sequence>
<organism evidence="1">
    <name type="scientific">Siphoviridae sp. ctMOb8</name>
    <dbReference type="NCBI Taxonomy" id="2825460"/>
    <lineage>
        <taxon>Viruses</taxon>
        <taxon>Duplodnaviria</taxon>
        <taxon>Heunggongvirae</taxon>
        <taxon>Uroviricota</taxon>
        <taxon>Caudoviricetes</taxon>
    </lineage>
</organism>
<evidence type="ECO:0000313" key="1">
    <source>
        <dbReference type="EMBL" id="DAE12137.1"/>
    </source>
</evidence>
<proteinExistence type="predicted"/>
<dbReference type="EMBL" id="BK015544">
    <property type="protein sequence ID" value="DAE12137.1"/>
    <property type="molecule type" value="Genomic_DNA"/>
</dbReference>
<reference evidence="1" key="1">
    <citation type="journal article" date="2021" name="Proc. Natl. Acad. Sci. U.S.A.">
        <title>A Catalog of Tens of Thousands of Viruses from Human Metagenomes Reveals Hidden Associations with Chronic Diseases.</title>
        <authorList>
            <person name="Tisza M.J."/>
            <person name="Buck C.B."/>
        </authorList>
    </citation>
    <scope>NUCLEOTIDE SEQUENCE</scope>
    <source>
        <strain evidence="1">CtMOb8</strain>
    </source>
</reference>
<protein>
    <submittedName>
        <fullName evidence="1">Uncharacterized protein</fullName>
    </submittedName>
</protein>
<name>A0A8S5PZZ2_9CAUD</name>
<accession>A0A8S5PZZ2</accession>